<keyword evidence="3" id="KW-0233">DNA recombination</keyword>
<dbReference type="CDD" id="cd00796">
    <property type="entry name" value="INT_Rci_Hp1_C"/>
    <property type="match status" value="1"/>
</dbReference>
<evidence type="ECO:0000256" key="1">
    <source>
        <dbReference type="ARBA" id="ARBA00022908"/>
    </source>
</evidence>
<evidence type="ECO:0000256" key="2">
    <source>
        <dbReference type="ARBA" id="ARBA00023125"/>
    </source>
</evidence>
<dbReference type="OrthoDB" id="9795573at2"/>
<keyword evidence="6" id="KW-1185">Reference proteome</keyword>
<dbReference type="RefSeq" id="WP_097095608.1">
    <property type="nucleotide sequence ID" value="NZ_OCMY01000001.1"/>
</dbReference>
<evidence type="ECO:0000259" key="4">
    <source>
        <dbReference type="PROSITE" id="PS51898"/>
    </source>
</evidence>
<name>A0A286BTU6_9GAMM</name>
<proteinExistence type="predicted"/>
<sequence>MSIKPTDDGQWMVDIRPTGKAGKRYRKKFSRKSDAKAYELWVMSKASEPEEWSKQPSDRRRISELLANWWEVHGITLKNGKIERMHLLKTIAHIGDMPASALSKKNLLQLRTSRLADGISPATINRDVYRLSGMFTTLIKLGEYRQPNPVQKLPPLKQADPEVIFLMPDQITALLAVLEGDERKVALVCLSTGARWSEAAELDAMRVRMGRIHFFATKNGKNRVIPISDELEKLIGSRRSGKLFKVDYESFREKLRTAVPELPRGQATHVLRHTFASHFMMNGGNIITLRDILGHAKIEQTMIYAHFAPDFLQHAVTLNPLGGGLEAIEIGKSRQEAAEPAIS</sequence>
<dbReference type="Gene3D" id="1.10.150.130">
    <property type="match status" value="1"/>
</dbReference>
<dbReference type="PROSITE" id="PS51898">
    <property type="entry name" value="TYR_RECOMBINASE"/>
    <property type="match status" value="1"/>
</dbReference>
<dbReference type="GO" id="GO:0015074">
    <property type="term" value="P:DNA integration"/>
    <property type="evidence" value="ECO:0007669"/>
    <property type="project" value="UniProtKB-KW"/>
</dbReference>
<dbReference type="PANTHER" id="PTHR30349:SF93">
    <property type="entry name" value="FELS-2 PROPHAGE PROTEIN"/>
    <property type="match status" value="1"/>
</dbReference>
<dbReference type="InterPro" id="IPR057084">
    <property type="entry name" value="Int_N"/>
</dbReference>
<accession>A0A286BTU6</accession>
<dbReference type="GO" id="GO:0003677">
    <property type="term" value="F:DNA binding"/>
    <property type="evidence" value="ECO:0007669"/>
    <property type="project" value="UniProtKB-KW"/>
</dbReference>
<dbReference type="Pfam" id="PF00589">
    <property type="entry name" value="Phage_integrase"/>
    <property type="match status" value="1"/>
</dbReference>
<dbReference type="EMBL" id="OCMY01000001">
    <property type="protein sequence ID" value="SOD37576.1"/>
    <property type="molecule type" value="Genomic_DNA"/>
</dbReference>
<dbReference type="AlphaFoldDB" id="A0A286BTU6"/>
<dbReference type="InterPro" id="IPR010998">
    <property type="entry name" value="Integrase_recombinase_N"/>
</dbReference>
<reference evidence="6" key="1">
    <citation type="submission" date="2017-09" db="EMBL/GenBank/DDBJ databases">
        <authorList>
            <person name="Varghese N."/>
            <person name="Submissions S."/>
        </authorList>
    </citation>
    <scope>NUCLEOTIDE SEQUENCE [LARGE SCALE GENOMIC DNA]</scope>
    <source>
        <strain evidence="6">JKS000234</strain>
    </source>
</reference>
<dbReference type="InterPro" id="IPR013762">
    <property type="entry name" value="Integrase-like_cat_sf"/>
</dbReference>
<evidence type="ECO:0000313" key="5">
    <source>
        <dbReference type="EMBL" id="SOD37576.1"/>
    </source>
</evidence>
<evidence type="ECO:0000256" key="3">
    <source>
        <dbReference type="ARBA" id="ARBA00023172"/>
    </source>
</evidence>
<dbReference type="InterPro" id="IPR002104">
    <property type="entry name" value="Integrase_catalytic"/>
</dbReference>
<dbReference type="Gene3D" id="1.10.443.10">
    <property type="entry name" value="Intergrase catalytic core"/>
    <property type="match status" value="1"/>
</dbReference>
<dbReference type="InterPro" id="IPR050090">
    <property type="entry name" value="Tyrosine_recombinase_XerCD"/>
</dbReference>
<protein>
    <submittedName>
        <fullName evidence="5">Site-specific recombinase XerD</fullName>
    </submittedName>
</protein>
<dbReference type="InterPro" id="IPR011010">
    <property type="entry name" value="DNA_brk_join_enz"/>
</dbReference>
<dbReference type="Pfam" id="PF24624">
    <property type="entry name" value="Int_N"/>
    <property type="match status" value="1"/>
</dbReference>
<dbReference type="Proteomes" id="UP000219271">
    <property type="component" value="Unassembled WGS sequence"/>
</dbReference>
<keyword evidence="1" id="KW-0229">DNA integration</keyword>
<dbReference type="PANTHER" id="PTHR30349">
    <property type="entry name" value="PHAGE INTEGRASE-RELATED"/>
    <property type="match status" value="1"/>
</dbReference>
<feature type="domain" description="Tyr recombinase" evidence="4">
    <location>
        <begin position="161"/>
        <end position="317"/>
    </location>
</feature>
<keyword evidence="2" id="KW-0238">DNA-binding</keyword>
<evidence type="ECO:0000313" key="6">
    <source>
        <dbReference type="Proteomes" id="UP000219271"/>
    </source>
</evidence>
<organism evidence="5 6">
    <name type="scientific">Candidatus Pantoea floridensis</name>
    <dbReference type="NCBI Taxonomy" id="1938870"/>
    <lineage>
        <taxon>Bacteria</taxon>
        <taxon>Pseudomonadati</taxon>
        <taxon>Pseudomonadota</taxon>
        <taxon>Gammaproteobacteria</taxon>
        <taxon>Enterobacterales</taxon>
        <taxon>Erwiniaceae</taxon>
        <taxon>Pantoea</taxon>
    </lineage>
</organism>
<gene>
    <name evidence="5" type="ORF">SAMN06273570_1936</name>
</gene>
<dbReference type="GO" id="GO:0006310">
    <property type="term" value="P:DNA recombination"/>
    <property type="evidence" value="ECO:0007669"/>
    <property type="project" value="UniProtKB-KW"/>
</dbReference>
<dbReference type="SUPFAM" id="SSF56349">
    <property type="entry name" value="DNA breaking-rejoining enzymes"/>
    <property type="match status" value="1"/>
</dbReference>